<dbReference type="GO" id="GO:0016560">
    <property type="term" value="P:protein import into peroxisome matrix, docking"/>
    <property type="evidence" value="ECO:0000318"/>
    <property type="project" value="GO_Central"/>
</dbReference>
<comment type="subunit">
    <text evidence="13">Interacts with PEX13; forming the PEX13-PEX14 docking complex. Interacts with PEX5 (via WxxxF/Y motifs).</text>
</comment>
<dbReference type="FunCoup" id="A0A1U7Z6I4">
    <property type="interactions" value="2159"/>
</dbReference>
<keyword evidence="9 14" id="KW-0576">Peroxisome</keyword>
<feature type="domain" description="Peroxisome membrane anchor protein Pex14p N-terminal" evidence="16">
    <location>
        <begin position="53"/>
        <end position="97"/>
    </location>
</feature>
<dbReference type="GO" id="GO:0005102">
    <property type="term" value="F:signaling receptor binding"/>
    <property type="evidence" value="ECO:0000318"/>
    <property type="project" value="GO_Central"/>
</dbReference>
<dbReference type="OrthoDB" id="441517at2759"/>
<feature type="region of interest" description="Disordered" evidence="15">
    <location>
        <begin position="98"/>
        <end position="120"/>
    </location>
</feature>
<evidence type="ECO:0000256" key="8">
    <source>
        <dbReference type="ARBA" id="ARBA00023136"/>
    </source>
</evidence>
<feature type="compositionally biased region" description="Polar residues" evidence="15">
    <location>
        <begin position="278"/>
        <end position="297"/>
    </location>
</feature>
<dbReference type="InterPro" id="IPR040554">
    <property type="entry name" value="KPWE_PEX14_dom"/>
</dbReference>
<dbReference type="InterPro" id="IPR054154">
    <property type="entry name" value="PEX14-like_M_plants"/>
</dbReference>
<dbReference type="InParanoid" id="A0A1U7Z6I4"/>
<feature type="compositionally biased region" description="Pro residues" evidence="15">
    <location>
        <begin position="368"/>
        <end position="377"/>
    </location>
</feature>
<name>A0A1U7Z6I4_NELNU</name>
<evidence type="ECO:0000256" key="7">
    <source>
        <dbReference type="ARBA" id="ARBA00023010"/>
    </source>
</evidence>
<keyword evidence="3 14" id="KW-0813">Transport</keyword>
<organism evidence="19 20">
    <name type="scientific">Nelumbo nucifera</name>
    <name type="common">Sacred lotus</name>
    <dbReference type="NCBI Taxonomy" id="4432"/>
    <lineage>
        <taxon>Eukaryota</taxon>
        <taxon>Viridiplantae</taxon>
        <taxon>Streptophyta</taxon>
        <taxon>Embryophyta</taxon>
        <taxon>Tracheophyta</taxon>
        <taxon>Spermatophyta</taxon>
        <taxon>Magnoliopsida</taxon>
        <taxon>Proteales</taxon>
        <taxon>Nelumbonaceae</taxon>
        <taxon>Nelumbo</taxon>
    </lineage>
</organism>
<dbReference type="AlphaFoldDB" id="A0A1U7Z6I4"/>
<evidence type="ECO:0000259" key="17">
    <source>
        <dbReference type="Pfam" id="PF17733"/>
    </source>
</evidence>
<evidence type="ECO:0000256" key="6">
    <source>
        <dbReference type="ARBA" id="ARBA00022989"/>
    </source>
</evidence>
<evidence type="ECO:0000256" key="13">
    <source>
        <dbReference type="ARBA" id="ARBA00064754"/>
    </source>
</evidence>
<dbReference type="PANTHER" id="PTHR23058">
    <property type="entry name" value="PEROXISOMAL MEMBRANE PROTEIN PEX14"/>
    <property type="match status" value="1"/>
</dbReference>
<dbReference type="InterPro" id="IPR036388">
    <property type="entry name" value="WH-like_DNA-bd_sf"/>
</dbReference>
<evidence type="ECO:0000256" key="3">
    <source>
        <dbReference type="ARBA" id="ARBA00022448"/>
    </source>
</evidence>
<evidence type="ECO:0000259" key="16">
    <source>
        <dbReference type="Pfam" id="PF04695"/>
    </source>
</evidence>
<protein>
    <recommendedName>
        <fullName evidence="10 14">Peroxisomal membrane protein PEX14</fullName>
    </recommendedName>
    <alternativeName>
        <fullName evidence="11 14">Peroxin-14</fullName>
    </alternativeName>
</protein>
<keyword evidence="5 14" id="KW-0653">Protein transport</keyword>
<feature type="region of interest" description="Disordered" evidence="15">
    <location>
        <begin position="272"/>
        <end position="302"/>
    </location>
</feature>
<proteinExistence type="inferred from homology"/>
<feature type="compositionally biased region" description="Polar residues" evidence="15">
    <location>
        <begin position="105"/>
        <end position="120"/>
    </location>
</feature>
<dbReference type="FunFam" id="1.10.10.10:FF:000217">
    <property type="entry name" value="Peroxisomal membrane protein PEX14"/>
    <property type="match status" value="1"/>
</dbReference>
<keyword evidence="6" id="KW-1133">Transmembrane helix</keyword>
<feature type="domain" description="Peroxisomal membrane protein PEX14 central plants" evidence="18">
    <location>
        <begin position="154"/>
        <end position="272"/>
    </location>
</feature>
<feature type="region of interest" description="Disordered" evidence="15">
    <location>
        <begin position="1"/>
        <end position="24"/>
    </location>
</feature>
<evidence type="ECO:0000256" key="1">
    <source>
        <dbReference type="ARBA" id="ARBA00004549"/>
    </source>
</evidence>
<feature type="region of interest" description="Disordered" evidence="15">
    <location>
        <begin position="358"/>
        <end position="429"/>
    </location>
</feature>
<reference evidence="20" key="1">
    <citation type="submission" date="2025-08" db="UniProtKB">
        <authorList>
            <consortium name="RefSeq"/>
        </authorList>
    </citation>
    <scope>IDENTIFICATION</scope>
</reference>
<evidence type="ECO:0000256" key="11">
    <source>
        <dbReference type="ARBA" id="ARBA00029691"/>
    </source>
</evidence>
<dbReference type="Pfam" id="PF04695">
    <property type="entry name" value="Pex14_N"/>
    <property type="match status" value="1"/>
</dbReference>
<keyword evidence="7" id="KW-0811">Translocation</keyword>
<dbReference type="InterPro" id="IPR006785">
    <property type="entry name" value="Pex14_N"/>
</dbReference>
<gene>
    <name evidence="20" type="primary">LOC104587271</name>
</gene>
<comment type="subcellular location">
    <subcellularLocation>
        <location evidence="1">Peroxisome membrane</location>
        <topology evidence="1">Single-pass membrane protein</topology>
    </subcellularLocation>
</comment>
<evidence type="ECO:0000259" key="18">
    <source>
        <dbReference type="Pfam" id="PF23020"/>
    </source>
</evidence>
<dbReference type="KEGG" id="nnu:104587271"/>
<keyword evidence="8 14" id="KW-0472">Membrane</keyword>
<dbReference type="Gene3D" id="1.10.10.10">
    <property type="entry name" value="Winged helix-like DNA-binding domain superfamily/Winged helix DNA-binding domain"/>
    <property type="match status" value="1"/>
</dbReference>
<evidence type="ECO:0000256" key="4">
    <source>
        <dbReference type="ARBA" id="ARBA00022692"/>
    </source>
</evidence>
<comment type="function">
    <text evidence="12 14">Component of the PEX13-PEX14 docking complex, a translocon channel that specifically mediates the import of peroxisomal cargo proteins bound to PEX5 receptor. The PEX13-PEX14 docking complex forms a large import pore which can be opened to a diameter of about 9 nm. Mechanistically, PEX5 receptor along with cargo proteins associates with the PEX14 subunit of the PEX13-PEX14 docking complex in the cytosol, leading to the insertion of the receptor into the organelle membrane with the concomitant translocation of the cargo into the peroxisome matrix.</text>
</comment>
<dbReference type="GO" id="GO:1990429">
    <property type="term" value="C:peroxisomal importomer complex"/>
    <property type="evidence" value="ECO:0000318"/>
    <property type="project" value="GO_Central"/>
</dbReference>
<dbReference type="GeneID" id="104587271"/>
<dbReference type="InterPro" id="IPR025655">
    <property type="entry name" value="PEX14"/>
</dbReference>
<feature type="domain" description="Peroxisomal membrane protein PEX14-like KPWE" evidence="17">
    <location>
        <begin position="340"/>
        <end position="388"/>
    </location>
</feature>
<dbReference type="Proteomes" id="UP000189703">
    <property type="component" value="Unplaced"/>
</dbReference>
<evidence type="ECO:0000256" key="9">
    <source>
        <dbReference type="ARBA" id="ARBA00023140"/>
    </source>
</evidence>
<evidence type="ECO:0000256" key="10">
    <source>
        <dbReference type="ARBA" id="ARBA00029502"/>
    </source>
</evidence>
<evidence type="ECO:0000313" key="19">
    <source>
        <dbReference type="Proteomes" id="UP000189703"/>
    </source>
</evidence>
<dbReference type="Pfam" id="PF23020">
    <property type="entry name" value="PEX14-like_2nd"/>
    <property type="match status" value="1"/>
</dbReference>
<accession>A0A1U7Z6I4</accession>
<comment type="similarity">
    <text evidence="2 14">Belongs to the peroxin-14 family.</text>
</comment>
<evidence type="ECO:0000256" key="2">
    <source>
        <dbReference type="ARBA" id="ARBA00005443"/>
    </source>
</evidence>
<sequence>MGSESTTAPNLRDEKPQNPDSVKAMDVNGQVAEGDSTKEIPTKSVFVNSEPMREEQVQNAVKFLSHPKVRGSPVIYRRSFLEKKGLTKEEIDEAFRRVPDPPPTVTNVQATATSQDSQLKPSTNLQTQIQGQAPQPAAVPSGAASALATLPRTKFHWSHALLAIGFLAVSGAGSAIVFKNAVVPRLKSWIRKVVLEEEDESVKRNLSKPSLAEEAAAAAKAAAAAAADVARASQEMLNSKNEEKKYFETFMSVLDVQVAEMKSMSNAIRKLEAKGEQHSQSVSRNGPSNTSWSASHASQEDSRGFMEGFKQAKVNGTVDFDSGSGRPMSAPASMEPSVAPHPKSYMEIMAMVQRGEKPPGIKEINDLPPNPNQPPSNPRLAPRMKPWEVGQAQNSSSYTLQSQTSGENSSYKVEDNGSASQLNGYSSEPWWQRKNVRISEIEDENDQRIASYGIVPVANERPVQRTWVPPQPPPVSMPEAAAAIRQPKSIIQKEQPSNDQVMERSSDEVDELQRITKLSELGGEVDLNNSGKNLEISEIQEEQSGIEGN</sequence>
<evidence type="ECO:0000313" key="20">
    <source>
        <dbReference type="RefSeq" id="XP_010243115.1"/>
    </source>
</evidence>
<evidence type="ECO:0000256" key="5">
    <source>
        <dbReference type="ARBA" id="ARBA00022927"/>
    </source>
</evidence>
<feature type="compositionally biased region" description="Polar residues" evidence="15">
    <location>
        <begin position="391"/>
        <end position="426"/>
    </location>
</feature>
<dbReference type="Pfam" id="PF17733">
    <property type="entry name" value="KPWE_dom"/>
    <property type="match status" value="1"/>
</dbReference>
<dbReference type="OMA" id="FHWSHAI"/>
<dbReference type="GO" id="GO:0005778">
    <property type="term" value="C:peroxisomal membrane"/>
    <property type="evidence" value="ECO:0000318"/>
    <property type="project" value="GO_Central"/>
</dbReference>
<feature type="region of interest" description="Disordered" evidence="15">
    <location>
        <begin position="524"/>
        <end position="549"/>
    </location>
</feature>
<evidence type="ECO:0000256" key="14">
    <source>
        <dbReference type="RuleBase" id="RU367032"/>
    </source>
</evidence>
<keyword evidence="19" id="KW-1185">Reference proteome</keyword>
<evidence type="ECO:0000256" key="15">
    <source>
        <dbReference type="SAM" id="MobiDB-lite"/>
    </source>
</evidence>
<dbReference type="RefSeq" id="XP_010243115.1">
    <property type="nucleotide sequence ID" value="XM_010244813.2"/>
</dbReference>
<keyword evidence="4" id="KW-0812">Transmembrane</keyword>
<feature type="region of interest" description="Disordered" evidence="15">
    <location>
        <begin position="316"/>
        <end position="340"/>
    </location>
</feature>
<evidence type="ECO:0000256" key="12">
    <source>
        <dbReference type="ARBA" id="ARBA00053920"/>
    </source>
</evidence>
<dbReference type="STRING" id="4432.A0A1U7Z6I4"/>
<dbReference type="PANTHER" id="PTHR23058:SF0">
    <property type="entry name" value="PEROXISOMAL MEMBRANE PROTEIN PEX14"/>
    <property type="match status" value="1"/>
</dbReference>
<dbReference type="eggNOG" id="KOG2629">
    <property type="taxonomic scope" value="Eukaryota"/>
</dbReference>